<evidence type="ECO:0000313" key="3">
    <source>
        <dbReference type="RefSeq" id="XP_033815172.1"/>
    </source>
</evidence>
<gene>
    <name evidence="3" type="primary">EFCAB10</name>
</gene>
<accession>A0A6P8SAP1</accession>
<reference evidence="3" key="1">
    <citation type="submission" date="2025-08" db="UniProtKB">
        <authorList>
            <consortium name="RefSeq"/>
        </authorList>
    </citation>
    <scope>IDENTIFICATION</scope>
</reference>
<dbReference type="CTD" id="100130771"/>
<keyword evidence="2" id="KW-1185">Reference proteome</keyword>
<dbReference type="SUPFAM" id="SSF47391">
    <property type="entry name" value="Dimerization-anchoring domain of cAMP-dependent PK regulatory subunit"/>
    <property type="match status" value="1"/>
</dbReference>
<dbReference type="Pfam" id="PF24548">
    <property type="entry name" value="EF_EFCAB10_C"/>
    <property type="match status" value="1"/>
</dbReference>
<dbReference type="AlphaFoldDB" id="A0A6P8SAP1"/>
<dbReference type="PANTHER" id="PTHR21847">
    <property type="entry name" value="EF-HAND CALCIUM-BINDING DOMAIN-CONTAINING PROTEIN 10"/>
    <property type="match status" value="1"/>
</dbReference>
<dbReference type="KEGG" id="gsh:117367062"/>
<name>A0A6P8SAP1_GEOSA</name>
<proteinExistence type="predicted"/>
<protein>
    <submittedName>
        <fullName evidence="3">EF-hand calcium-binding domain-containing protein 10</fullName>
    </submittedName>
</protein>
<dbReference type="FunCoup" id="A0A6P8SAP1">
    <property type="interactions" value="8"/>
</dbReference>
<dbReference type="InParanoid" id="A0A6P8SAP1"/>
<dbReference type="PROSITE" id="PS50222">
    <property type="entry name" value="EF_HAND_2"/>
    <property type="match status" value="1"/>
</dbReference>
<organism evidence="2 3">
    <name type="scientific">Geotrypetes seraphini</name>
    <name type="common">Gaboon caecilian</name>
    <name type="synonym">Caecilia seraphini</name>
    <dbReference type="NCBI Taxonomy" id="260995"/>
    <lineage>
        <taxon>Eukaryota</taxon>
        <taxon>Metazoa</taxon>
        <taxon>Chordata</taxon>
        <taxon>Craniata</taxon>
        <taxon>Vertebrata</taxon>
        <taxon>Euteleostomi</taxon>
        <taxon>Amphibia</taxon>
        <taxon>Gymnophiona</taxon>
        <taxon>Geotrypetes</taxon>
    </lineage>
</organism>
<dbReference type="InterPro" id="IPR039879">
    <property type="entry name" value="EFC10"/>
</dbReference>
<dbReference type="GeneID" id="117367062"/>
<dbReference type="CDD" id="cd22976">
    <property type="entry name" value="DD_EFCAB10"/>
    <property type="match status" value="1"/>
</dbReference>
<dbReference type="InterPro" id="IPR056587">
    <property type="entry name" value="EF_EFCAB10_C"/>
</dbReference>
<dbReference type="InterPro" id="IPR002048">
    <property type="entry name" value="EF_hand_dom"/>
</dbReference>
<feature type="domain" description="EF-hand" evidence="1">
    <location>
        <begin position="64"/>
        <end position="99"/>
    </location>
</feature>
<dbReference type="OrthoDB" id="10260455at2759"/>
<dbReference type="GO" id="GO:0005509">
    <property type="term" value="F:calcium ion binding"/>
    <property type="evidence" value="ECO:0007669"/>
    <property type="project" value="InterPro"/>
</dbReference>
<sequence>MDDSVSREIEAQEYLQRHKVLELMNTLTSLLLFHRPERTREFLINELENLKLARMKDKDYPCLFDESNLNAIFGILDPAEQGFISITQYKEAVKTLGIEITDLPWPDDARINLETFKQQVLSELKKASRTFKS</sequence>
<evidence type="ECO:0000313" key="2">
    <source>
        <dbReference type="Proteomes" id="UP000515159"/>
    </source>
</evidence>
<dbReference type="PANTHER" id="PTHR21847:SF1">
    <property type="entry name" value="EF-HAND CALCIUM-BINDING DOMAIN-CONTAINING PROTEIN 10"/>
    <property type="match status" value="1"/>
</dbReference>
<dbReference type="InterPro" id="IPR049760">
    <property type="entry name" value="DD_EFCAB10"/>
</dbReference>
<dbReference type="RefSeq" id="XP_033815172.1">
    <property type="nucleotide sequence ID" value="XM_033959281.1"/>
</dbReference>
<evidence type="ECO:0000259" key="1">
    <source>
        <dbReference type="PROSITE" id="PS50222"/>
    </source>
</evidence>
<dbReference type="Proteomes" id="UP000515159">
    <property type="component" value="Chromosome 9"/>
</dbReference>